<sequence>MSRFDWDTYNATKDSPAGAVHATKVDWTEYLPADDSVDVPSAVPTTWQVVLGLAFAVGILAFFAFVSTII</sequence>
<keyword evidence="1" id="KW-0472">Membrane</keyword>
<dbReference type="AlphaFoldDB" id="A0A975HGS1"/>
<keyword evidence="1" id="KW-1133">Transmembrane helix</keyword>
<reference evidence="2" key="1">
    <citation type="submission" date="2020-07" db="EMBL/GenBank/DDBJ databases">
        <authorList>
            <person name="Camacho E."/>
        </authorList>
    </citation>
    <scope>NUCLEOTIDE SEQUENCE</scope>
    <source>
        <strain evidence="2">MPO218</strain>
        <plasmid evidence="2">pIBU218</plasmid>
    </source>
</reference>
<geneLocation type="plasmid" evidence="2 3">
    <name>pIBU218</name>
</geneLocation>
<dbReference type="RefSeq" id="WP_208634481.1">
    <property type="nucleotide sequence ID" value="NZ_CP059320.1"/>
</dbReference>
<evidence type="ECO:0000313" key="3">
    <source>
        <dbReference type="Proteomes" id="UP000664914"/>
    </source>
</evidence>
<organism evidence="2 3">
    <name type="scientific">Rhizorhabdus wittichii</name>
    <dbReference type="NCBI Taxonomy" id="160791"/>
    <lineage>
        <taxon>Bacteria</taxon>
        <taxon>Pseudomonadati</taxon>
        <taxon>Pseudomonadota</taxon>
        <taxon>Alphaproteobacteria</taxon>
        <taxon>Sphingomonadales</taxon>
        <taxon>Sphingomonadaceae</taxon>
        <taxon>Rhizorhabdus</taxon>
    </lineage>
</organism>
<name>A0A975HGS1_9SPHN</name>
<keyword evidence="2" id="KW-0614">Plasmid</keyword>
<evidence type="ECO:0000256" key="1">
    <source>
        <dbReference type="SAM" id="Phobius"/>
    </source>
</evidence>
<reference evidence="2" key="2">
    <citation type="submission" date="2021-04" db="EMBL/GenBank/DDBJ databases">
        <title>Isolation and genomic analysis of the ibuprofen-degrading bacterium Sphingomonas strain MPO218.</title>
        <authorList>
            <person name="Aulestia M."/>
            <person name="Flores A."/>
            <person name="Mangas E.L."/>
            <person name="Perez-Pulido A.J."/>
            <person name="Santero E."/>
            <person name="Camacho E.M."/>
        </authorList>
    </citation>
    <scope>NUCLEOTIDE SEQUENCE</scope>
    <source>
        <strain evidence="2">MPO218</strain>
        <plasmid evidence="2">pIBU218</plasmid>
    </source>
</reference>
<dbReference type="Proteomes" id="UP000664914">
    <property type="component" value="Plasmid pIBU218"/>
</dbReference>
<accession>A0A975HGS1</accession>
<keyword evidence="1" id="KW-0812">Transmembrane</keyword>
<protein>
    <submittedName>
        <fullName evidence="2">Uncharacterized protein</fullName>
    </submittedName>
</protein>
<proteinExistence type="predicted"/>
<feature type="transmembrane region" description="Helical" evidence="1">
    <location>
        <begin position="46"/>
        <end position="66"/>
    </location>
</feature>
<dbReference type="EMBL" id="CP059320">
    <property type="protein sequence ID" value="QTH24762.1"/>
    <property type="molecule type" value="Genomic_DNA"/>
</dbReference>
<evidence type="ECO:0000313" key="2">
    <source>
        <dbReference type="EMBL" id="QTH24762.1"/>
    </source>
</evidence>
<gene>
    <name evidence="2" type="ORF">HRJ34_28205</name>
</gene>